<dbReference type="NCBIfam" id="TIGR01509">
    <property type="entry name" value="HAD-SF-IA-v3"/>
    <property type="match status" value="1"/>
</dbReference>
<dbReference type="InterPro" id="IPR023214">
    <property type="entry name" value="HAD_sf"/>
</dbReference>
<dbReference type="Proteomes" id="UP000664521">
    <property type="component" value="Unassembled WGS sequence"/>
</dbReference>
<sequence length="280" mass="31228">MPDFPPIKACIFDVDGLLINSEDIYSQTMNNVLHEYGLPDIPWSVKAMQQSRGRQGFINVMQWANLPITVDEFQAKVSTQRDPFKNCELLPGVQQLLYNLSERVQSSPPHLAIASSAERDFFKLKTDRFRSVLSVIPEHHRVFGHDPSMAGCKGKPAPDIFLQTLQRINGSLGADEAQSRPEECLVFEDSIAGVEAGRAAGMRVVWVPHPGLLEVYRGREEMVLNGGLLDEDAAMVGSFPTSSEGEIEERGPVISKDGRARLVTSLEDFPYAYYGLRIRH</sequence>
<gene>
    <name evidence="1" type="primary">HDHD1</name>
    <name evidence="1" type="ORF">HETSPECPRED_008112</name>
</gene>
<dbReference type="SFLD" id="SFLDS00003">
    <property type="entry name" value="Haloacid_Dehalogenase"/>
    <property type="match status" value="1"/>
</dbReference>
<dbReference type="Gene3D" id="3.40.50.1000">
    <property type="entry name" value="HAD superfamily/HAD-like"/>
    <property type="match status" value="1"/>
</dbReference>
<dbReference type="InterPro" id="IPR036412">
    <property type="entry name" value="HAD-like_sf"/>
</dbReference>
<dbReference type="PANTHER" id="PTHR18901">
    <property type="entry name" value="2-DEOXYGLUCOSE-6-PHOSPHATE PHOSPHATASE 2"/>
    <property type="match status" value="1"/>
</dbReference>
<dbReference type="SUPFAM" id="SSF56784">
    <property type="entry name" value="HAD-like"/>
    <property type="match status" value="1"/>
</dbReference>
<dbReference type="AlphaFoldDB" id="A0A8H3I860"/>
<dbReference type="InterPro" id="IPR041492">
    <property type="entry name" value="HAD_2"/>
</dbReference>
<dbReference type="InterPro" id="IPR023198">
    <property type="entry name" value="PGP-like_dom2"/>
</dbReference>
<dbReference type="GO" id="GO:0016791">
    <property type="term" value="F:phosphatase activity"/>
    <property type="evidence" value="ECO:0007669"/>
    <property type="project" value="TreeGrafter"/>
</dbReference>
<name>A0A8H3I860_9LECA</name>
<evidence type="ECO:0000313" key="1">
    <source>
        <dbReference type="EMBL" id="CAF9908558.1"/>
    </source>
</evidence>
<dbReference type="Pfam" id="PF13419">
    <property type="entry name" value="HAD_2"/>
    <property type="match status" value="1"/>
</dbReference>
<protein>
    <submittedName>
        <fullName evidence="1">Pseudouridine-5'-phosphatase</fullName>
    </submittedName>
</protein>
<proteinExistence type="predicted"/>
<organism evidence="1 2">
    <name type="scientific">Heterodermia speciosa</name>
    <dbReference type="NCBI Taxonomy" id="116794"/>
    <lineage>
        <taxon>Eukaryota</taxon>
        <taxon>Fungi</taxon>
        <taxon>Dikarya</taxon>
        <taxon>Ascomycota</taxon>
        <taxon>Pezizomycotina</taxon>
        <taxon>Lecanoromycetes</taxon>
        <taxon>OSLEUM clade</taxon>
        <taxon>Lecanoromycetidae</taxon>
        <taxon>Caliciales</taxon>
        <taxon>Physciaceae</taxon>
        <taxon>Heterodermia</taxon>
    </lineage>
</organism>
<dbReference type="Gene3D" id="1.10.150.240">
    <property type="entry name" value="Putative phosphatase, domain 2"/>
    <property type="match status" value="1"/>
</dbReference>
<accession>A0A8H3I860</accession>
<keyword evidence="2" id="KW-1185">Reference proteome</keyword>
<evidence type="ECO:0000313" key="2">
    <source>
        <dbReference type="Proteomes" id="UP000664521"/>
    </source>
</evidence>
<comment type="caution">
    <text evidence="1">The sequence shown here is derived from an EMBL/GenBank/DDBJ whole genome shotgun (WGS) entry which is preliminary data.</text>
</comment>
<dbReference type="SFLD" id="SFLDG01129">
    <property type="entry name" value="C1.5:_HAD__Beta-PGM__Phosphata"/>
    <property type="match status" value="1"/>
</dbReference>
<reference evidence="1" key="1">
    <citation type="submission" date="2021-03" db="EMBL/GenBank/DDBJ databases">
        <authorList>
            <person name="Tagirdzhanova G."/>
        </authorList>
    </citation>
    <scope>NUCLEOTIDE SEQUENCE</scope>
</reference>
<dbReference type="OrthoDB" id="40579at2759"/>
<dbReference type="EMBL" id="CAJPDS010000006">
    <property type="protein sequence ID" value="CAF9908558.1"/>
    <property type="molecule type" value="Genomic_DNA"/>
</dbReference>
<dbReference type="InterPro" id="IPR006439">
    <property type="entry name" value="HAD-SF_hydro_IA"/>
</dbReference>
<dbReference type="PANTHER" id="PTHR18901:SF38">
    <property type="entry name" value="PSEUDOURIDINE-5'-PHOSPHATASE"/>
    <property type="match status" value="1"/>
</dbReference>